<feature type="domain" description="Periplasmic binding protein" evidence="4">
    <location>
        <begin position="42"/>
        <end position="289"/>
    </location>
</feature>
<protein>
    <submittedName>
        <fullName evidence="5">Simple sugar transport system substrate-binding protein</fullName>
    </submittedName>
</protein>
<dbReference type="RefSeq" id="WP_091586652.1">
    <property type="nucleotide sequence ID" value="NZ_FMXM01000074.1"/>
</dbReference>
<comment type="subcellular location">
    <subcellularLocation>
        <location evidence="1">Periplasm</location>
    </subcellularLocation>
</comment>
<dbReference type="Proteomes" id="UP000198588">
    <property type="component" value="Unassembled WGS sequence"/>
</dbReference>
<reference evidence="5 6" key="1">
    <citation type="submission" date="2016-10" db="EMBL/GenBank/DDBJ databases">
        <authorList>
            <person name="de Groot N.N."/>
        </authorList>
    </citation>
    <scope>NUCLEOTIDE SEQUENCE [LARGE SCALE GENOMIC DNA]</scope>
    <source>
        <strain evidence="5 6">CGMCC 1.12097</strain>
    </source>
</reference>
<gene>
    <name evidence="5" type="ORF">SAMN02927914_06799</name>
</gene>
<dbReference type="PANTHER" id="PTHR30036">
    <property type="entry name" value="D-XYLOSE-BINDING PERIPLASMIC PROTEIN"/>
    <property type="match status" value="1"/>
</dbReference>
<dbReference type="SUPFAM" id="SSF53822">
    <property type="entry name" value="Periplasmic binding protein-like I"/>
    <property type="match status" value="1"/>
</dbReference>
<feature type="chain" id="PRO_5011437537" evidence="3">
    <location>
        <begin position="27"/>
        <end position="328"/>
    </location>
</feature>
<dbReference type="STRING" id="1165689.SAMN02927914_06799"/>
<dbReference type="InterPro" id="IPR028082">
    <property type="entry name" value="Peripla_BP_I"/>
</dbReference>
<evidence type="ECO:0000313" key="6">
    <source>
        <dbReference type="Proteomes" id="UP000198588"/>
    </source>
</evidence>
<evidence type="ECO:0000259" key="4">
    <source>
        <dbReference type="Pfam" id="PF13407"/>
    </source>
</evidence>
<comment type="similarity">
    <text evidence="2">Belongs to the bacterial solute-binding protein 2 family.</text>
</comment>
<dbReference type="EMBL" id="FMXM01000074">
    <property type="protein sequence ID" value="SDA99961.1"/>
    <property type="molecule type" value="Genomic_DNA"/>
</dbReference>
<evidence type="ECO:0000256" key="2">
    <source>
        <dbReference type="ARBA" id="ARBA00007639"/>
    </source>
</evidence>
<dbReference type="GO" id="GO:0030246">
    <property type="term" value="F:carbohydrate binding"/>
    <property type="evidence" value="ECO:0007669"/>
    <property type="project" value="TreeGrafter"/>
</dbReference>
<feature type="signal peptide" evidence="3">
    <location>
        <begin position="1"/>
        <end position="26"/>
    </location>
</feature>
<dbReference type="GO" id="GO:0030288">
    <property type="term" value="C:outer membrane-bounded periplasmic space"/>
    <property type="evidence" value="ECO:0007669"/>
    <property type="project" value="TreeGrafter"/>
</dbReference>
<evidence type="ECO:0000256" key="3">
    <source>
        <dbReference type="SAM" id="SignalP"/>
    </source>
</evidence>
<dbReference type="PANTHER" id="PTHR30036:SF7">
    <property type="entry name" value="ABC TRANSPORTER PERIPLASMIC-BINDING PROTEIN YPHF"/>
    <property type="match status" value="1"/>
</dbReference>
<accession>A0A1G5ZZ07</accession>
<organism evidence="5 6">
    <name type="scientific">Mesorhizobium qingshengii</name>
    <dbReference type="NCBI Taxonomy" id="1165689"/>
    <lineage>
        <taxon>Bacteria</taxon>
        <taxon>Pseudomonadati</taxon>
        <taxon>Pseudomonadota</taxon>
        <taxon>Alphaproteobacteria</taxon>
        <taxon>Hyphomicrobiales</taxon>
        <taxon>Phyllobacteriaceae</taxon>
        <taxon>Mesorhizobium</taxon>
    </lineage>
</organism>
<proteinExistence type="inferred from homology"/>
<dbReference type="AlphaFoldDB" id="A0A1G5ZZ07"/>
<dbReference type="OrthoDB" id="257716at2"/>
<keyword evidence="5" id="KW-0762">Sugar transport</keyword>
<dbReference type="Gene3D" id="3.40.50.2300">
    <property type="match status" value="2"/>
</dbReference>
<sequence length="328" mass="34346">MTRTANLRIMGAAAIALMTLARPALADNKPMKIIMVSGPLFDPFFSALKRGADDAAKAMGVEYQYSTIQDPSNAQTEITRALDQAVATTPDVLIVGDYFPQSMDPIIKRAAAAGIPVILSDGPGNFKDLGAVGFVGFNPPAIGTQAGQEASKLGVKDGICINSVAGNPSLEALCNNYVKALEATGGKGKVITLGYQDVSNPQATLQAIKGAMQVDPAMDGILTVGSAQAELAVQAVADAGKAPDSVKIMSNGISTKVLEYLRDGKVAAVFDPQPYLDGYYSIVQAVHHVRYGLSPLESVIVGPVPLTKEDAQKVIDINKQYLGIRGIN</sequence>
<keyword evidence="3" id="KW-0732">Signal</keyword>
<dbReference type="Pfam" id="PF13407">
    <property type="entry name" value="Peripla_BP_4"/>
    <property type="match status" value="1"/>
</dbReference>
<name>A0A1G5ZZ07_9HYPH</name>
<keyword evidence="5" id="KW-0813">Transport</keyword>
<evidence type="ECO:0000313" key="5">
    <source>
        <dbReference type="EMBL" id="SDA99961.1"/>
    </source>
</evidence>
<dbReference type="InterPro" id="IPR050555">
    <property type="entry name" value="Bact_Solute-Bind_Prot2"/>
</dbReference>
<dbReference type="InterPro" id="IPR025997">
    <property type="entry name" value="SBP_2_dom"/>
</dbReference>
<evidence type="ECO:0000256" key="1">
    <source>
        <dbReference type="ARBA" id="ARBA00004418"/>
    </source>
</evidence>